<dbReference type="InterPro" id="IPR033133">
    <property type="entry name" value="PUM-HD"/>
</dbReference>
<evidence type="ECO:0000259" key="7">
    <source>
        <dbReference type="PROSITE" id="PS50303"/>
    </source>
</evidence>
<sequence length="205" mass="23250">MADKEASFVVVQGLRVFSNVMKEALFPHIIEHAVDLACDQHGCVALNRCITVLDDPYCRIFFLYAVVVNALPFSYHAYGNFVVQHVLDLNDLQCTRNIAVNLRGHCVELSFERYGSYIMEKLLDTKESMVVVVEELLKCEGDRLVRLARGTYGNFVVYKALRVTQAEIATRDDLFWGLVNTLKPFRDLLGASYSYTIAAFLDSIH</sequence>
<dbReference type="SMART" id="SM00025">
    <property type="entry name" value="Pumilio"/>
    <property type="match status" value="4"/>
</dbReference>
<organism evidence="8">
    <name type="scientific">Brassica cretica</name>
    <name type="common">Mustard</name>
    <dbReference type="NCBI Taxonomy" id="69181"/>
    <lineage>
        <taxon>Eukaryota</taxon>
        <taxon>Viridiplantae</taxon>
        <taxon>Streptophyta</taxon>
        <taxon>Embryophyta</taxon>
        <taxon>Tracheophyta</taxon>
        <taxon>Spermatophyta</taxon>
        <taxon>Magnoliopsida</taxon>
        <taxon>eudicotyledons</taxon>
        <taxon>Gunneridae</taxon>
        <taxon>Pentapetalae</taxon>
        <taxon>rosids</taxon>
        <taxon>malvids</taxon>
        <taxon>Brassicales</taxon>
        <taxon>Brassicaceae</taxon>
        <taxon>Brassiceae</taxon>
        <taxon>Brassica</taxon>
    </lineage>
</organism>
<keyword evidence="5" id="KW-0694">RNA-binding</keyword>
<evidence type="ECO:0000256" key="1">
    <source>
        <dbReference type="ARBA" id="ARBA00004496"/>
    </source>
</evidence>
<dbReference type="PANTHER" id="PTHR12537">
    <property type="entry name" value="RNA BINDING PROTEIN PUMILIO-RELATED"/>
    <property type="match status" value="1"/>
</dbReference>
<keyword evidence="3" id="KW-0677">Repeat</keyword>
<reference evidence="8" key="1">
    <citation type="submission" date="2019-12" db="EMBL/GenBank/DDBJ databases">
        <title>Genome sequencing and annotation of Brassica cretica.</title>
        <authorList>
            <person name="Studholme D.J."/>
            <person name="Sarris P.F."/>
        </authorList>
    </citation>
    <scope>NUCLEOTIDE SEQUENCE</scope>
    <source>
        <strain evidence="8">PFS-102/07</strain>
        <tissue evidence="8">Leaf</tissue>
    </source>
</reference>
<evidence type="ECO:0000256" key="2">
    <source>
        <dbReference type="ARBA" id="ARBA00022490"/>
    </source>
</evidence>
<keyword evidence="2" id="KW-0963">Cytoplasm</keyword>
<dbReference type="SUPFAM" id="SSF48371">
    <property type="entry name" value="ARM repeat"/>
    <property type="match status" value="1"/>
</dbReference>
<evidence type="ECO:0000256" key="3">
    <source>
        <dbReference type="ARBA" id="ARBA00022737"/>
    </source>
</evidence>
<dbReference type="GO" id="GO:0006417">
    <property type="term" value="P:regulation of translation"/>
    <property type="evidence" value="ECO:0007669"/>
    <property type="project" value="UniProtKB-KW"/>
</dbReference>
<dbReference type="PROSITE" id="PS50303">
    <property type="entry name" value="PUM_HD"/>
    <property type="match status" value="1"/>
</dbReference>
<gene>
    <name evidence="8" type="ORF">F2Q70_00014726</name>
</gene>
<protein>
    <recommendedName>
        <fullName evidence="7">PUM-HD domain-containing protein</fullName>
    </recommendedName>
</protein>
<name>A0A8S9HZV8_BRACR</name>
<dbReference type="InterPro" id="IPR001313">
    <property type="entry name" value="Pumilio_RNA-bd_rpt"/>
</dbReference>
<dbReference type="GO" id="GO:0003729">
    <property type="term" value="F:mRNA binding"/>
    <property type="evidence" value="ECO:0007669"/>
    <property type="project" value="TreeGrafter"/>
</dbReference>
<dbReference type="AlphaFoldDB" id="A0A8S9HZV8"/>
<evidence type="ECO:0000256" key="4">
    <source>
        <dbReference type="ARBA" id="ARBA00022845"/>
    </source>
</evidence>
<keyword evidence="4" id="KW-0810">Translation regulation</keyword>
<feature type="repeat" description="Pumilio" evidence="6">
    <location>
        <begin position="101"/>
        <end position="138"/>
    </location>
</feature>
<evidence type="ECO:0000256" key="5">
    <source>
        <dbReference type="ARBA" id="ARBA00022884"/>
    </source>
</evidence>
<comment type="caution">
    <text evidence="8">The sequence shown here is derived from an EMBL/GenBank/DDBJ whole genome shotgun (WGS) entry which is preliminary data.</text>
</comment>
<dbReference type="Gene3D" id="1.25.10.10">
    <property type="entry name" value="Leucine-rich Repeat Variant"/>
    <property type="match status" value="1"/>
</dbReference>
<comment type="subcellular location">
    <subcellularLocation>
        <location evidence="1">Cytoplasm</location>
    </subcellularLocation>
</comment>
<dbReference type="EMBL" id="QGKY02001250">
    <property type="protein sequence ID" value="KAF2563360.1"/>
    <property type="molecule type" value="Genomic_DNA"/>
</dbReference>
<proteinExistence type="predicted"/>
<dbReference type="InterPro" id="IPR011989">
    <property type="entry name" value="ARM-like"/>
</dbReference>
<evidence type="ECO:0000256" key="6">
    <source>
        <dbReference type="PROSITE-ProRule" id="PRU00317"/>
    </source>
</evidence>
<accession>A0A8S9HZV8</accession>
<dbReference type="PROSITE" id="PS50302">
    <property type="entry name" value="PUM"/>
    <property type="match status" value="1"/>
</dbReference>
<dbReference type="PANTHER" id="PTHR12537:SF145">
    <property type="entry name" value="PUM-HD DOMAIN-CONTAINING PROTEIN"/>
    <property type="match status" value="1"/>
</dbReference>
<dbReference type="InterPro" id="IPR016024">
    <property type="entry name" value="ARM-type_fold"/>
</dbReference>
<evidence type="ECO:0000313" key="8">
    <source>
        <dbReference type="EMBL" id="KAF2563360.1"/>
    </source>
</evidence>
<dbReference type="Pfam" id="PF00806">
    <property type="entry name" value="PUF"/>
    <property type="match status" value="3"/>
</dbReference>
<feature type="domain" description="PUM-HD" evidence="7">
    <location>
        <begin position="1"/>
        <end position="201"/>
    </location>
</feature>
<dbReference type="GO" id="GO:0005737">
    <property type="term" value="C:cytoplasm"/>
    <property type="evidence" value="ECO:0007669"/>
    <property type="project" value="UniProtKB-SubCell"/>
</dbReference>